<feature type="region of interest" description="Disordered" evidence="1">
    <location>
        <begin position="49"/>
        <end position="72"/>
    </location>
</feature>
<evidence type="ECO:0000313" key="3">
    <source>
        <dbReference type="Proteomes" id="UP000613743"/>
    </source>
</evidence>
<sequence length="72" mass="7743">MAAKGEPLEISGSVDTPFFIKHQQSSLLLSSSLYDCIQVLALIEQDNKETNLGTNSGQQSPAASPYKKDSIT</sequence>
<comment type="caution">
    <text evidence="2">The sequence shown here is derived from an EMBL/GenBank/DDBJ whole genome shotgun (WGS) entry which is preliminary data.</text>
</comment>
<feature type="compositionally biased region" description="Polar residues" evidence="1">
    <location>
        <begin position="50"/>
        <end position="62"/>
    </location>
</feature>
<gene>
    <name evidence="2" type="ORF">GCM10009332_04190</name>
</gene>
<keyword evidence="3" id="KW-1185">Reference proteome</keyword>
<protein>
    <submittedName>
        <fullName evidence="2">Uncharacterized protein</fullName>
    </submittedName>
</protein>
<dbReference type="AlphaFoldDB" id="A0A917N8E0"/>
<dbReference type="Proteomes" id="UP000613743">
    <property type="component" value="Unassembled WGS sequence"/>
</dbReference>
<proteinExistence type="predicted"/>
<dbReference type="RefSeq" id="WP_188917342.1">
    <property type="nucleotide sequence ID" value="NZ_BMPZ01000001.1"/>
</dbReference>
<reference evidence="2" key="1">
    <citation type="journal article" date="2014" name="Int. J. Syst. Evol. Microbiol.">
        <title>Complete genome sequence of Corynebacterium casei LMG S-19264T (=DSM 44701T), isolated from a smear-ripened cheese.</title>
        <authorList>
            <consortium name="US DOE Joint Genome Institute (JGI-PGF)"/>
            <person name="Walter F."/>
            <person name="Albersmeier A."/>
            <person name="Kalinowski J."/>
            <person name="Ruckert C."/>
        </authorList>
    </citation>
    <scope>NUCLEOTIDE SEQUENCE</scope>
    <source>
        <strain evidence="2">JCM 30804</strain>
    </source>
</reference>
<dbReference type="EMBL" id="BMPZ01000001">
    <property type="protein sequence ID" value="GGI70121.1"/>
    <property type="molecule type" value="Genomic_DNA"/>
</dbReference>
<reference evidence="2" key="2">
    <citation type="submission" date="2020-09" db="EMBL/GenBank/DDBJ databases">
        <authorList>
            <person name="Sun Q."/>
            <person name="Ohkuma M."/>
        </authorList>
    </citation>
    <scope>NUCLEOTIDE SEQUENCE</scope>
    <source>
        <strain evidence="2">JCM 30804</strain>
    </source>
</reference>
<name>A0A917N8E0_9GAMM</name>
<organism evidence="2 3">
    <name type="scientific">Shewanella gelidii</name>
    <dbReference type="NCBI Taxonomy" id="1642821"/>
    <lineage>
        <taxon>Bacteria</taxon>
        <taxon>Pseudomonadati</taxon>
        <taxon>Pseudomonadota</taxon>
        <taxon>Gammaproteobacteria</taxon>
        <taxon>Alteromonadales</taxon>
        <taxon>Shewanellaceae</taxon>
        <taxon>Shewanella</taxon>
    </lineage>
</organism>
<evidence type="ECO:0000256" key="1">
    <source>
        <dbReference type="SAM" id="MobiDB-lite"/>
    </source>
</evidence>
<accession>A0A917N8E0</accession>
<evidence type="ECO:0000313" key="2">
    <source>
        <dbReference type="EMBL" id="GGI70121.1"/>
    </source>
</evidence>